<dbReference type="PANTHER" id="PTHR30461:SF2">
    <property type="entry name" value="SERINE RECOMBINASE PINE-RELATED"/>
    <property type="match status" value="1"/>
</dbReference>
<keyword evidence="1" id="KW-0238">DNA-binding</keyword>
<evidence type="ECO:0000313" key="6">
    <source>
        <dbReference type="EMBL" id="QDI73178.1"/>
    </source>
</evidence>
<dbReference type="SMART" id="SM00857">
    <property type="entry name" value="Resolvase"/>
    <property type="match status" value="1"/>
</dbReference>
<name>A0A514K2Y6_9ACTN</name>
<feature type="domain" description="Resolvase/invertase-type recombinase catalytic" evidence="4">
    <location>
        <begin position="2"/>
        <end position="148"/>
    </location>
</feature>
<keyword evidence="7" id="KW-1185">Reference proteome</keyword>
<dbReference type="Pfam" id="PF13340">
    <property type="entry name" value="DUF4096"/>
    <property type="match status" value="1"/>
</dbReference>
<dbReference type="Proteomes" id="UP000316215">
    <property type="component" value="Chromosome"/>
</dbReference>
<proteinExistence type="predicted"/>
<keyword evidence="2" id="KW-0233">DNA recombination</keyword>
<dbReference type="InterPro" id="IPR038109">
    <property type="entry name" value="DNA_bind_recomb_sf"/>
</dbReference>
<keyword evidence="3" id="KW-0175">Coiled coil</keyword>
<dbReference type="AlphaFoldDB" id="A0A514K2Y6"/>
<evidence type="ECO:0000313" key="7">
    <source>
        <dbReference type="Proteomes" id="UP000316215"/>
    </source>
</evidence>
<dbReference type="InterPro" id="IPR036162">
    <property type="entry name" value="Resolvase-like_N_sf"/>
</dbReference>
<feature type="coiled-coil region" evidence="3">
    <location>
        <begin position="423"/>
        <end position="450"/>
    </location>
</feature>
<evidence type="ECO:0000256" key="3">
    <source>
        <dbReference type="SAM" id="Coils"/>
    </source>
</evidence>
<dbReference type="CDD" id="cd00338">
    <property type="entry name" value="Ser_Recombinase"/>
    <property type="match status" value="1"/>
</dbReference>
<feature type="domain" description="Recombinase" evidence="5">
    <location>
        <begin position="156"/>
        <end position="288"/>
    </location>
</feature>
<evidence type="ECO:0000259" key="5">
    <source>
        <dbReference type="PROSITE" id="PS51737"/>
    </source>
</evidence>
<dbReference type="Gene3D" id="3.40.50.1390">
    <property type="entry name" value="Resolvase, N-terminal catalytic domain"/>
    <property type="match status" value="1"/>
</dbReference>
<dbReference type="Pfam" id="PF07508">
    <property type="entry name" value="Recombinase"/>
    <property type="match status" value="1"/>
</dbReference>
<dbReference type="PANTHER" id="PTHR30461">
    <property type="entry name" value="DNA-INVERTASE FROM LAMBDOID PROPHAGE"/>
    <property type="match status" value="1"/>
</dbReference>
<evidence type="ECO:0000256" key="1">
    <source>
        <dbReference type="ARBA" id="ARBA00023125"/>
    </source>
</evidence>
<dbReference type="PROSITE" id="PS51736">
    <property type="entry name" value="RECOMBINASES_3"/>
    <property type="match status" value="1"/>
</dbReference>
<dbReference type="InterPro" id="IPR025161">
    <property type="entry name" value="IS402-like_dom"/>
</dbReference>
<dbReference type="InterPro" id="IPR011109">
    <property type="entry name" value="DNA_bind_recombinase_dom"/>
</dbReference>
<evidence type="ECO:0000259" key="4">
    <source>
        <dbReference type="PROSITE" id="PS51736"/>
    </source>
</evidence>
<dbReference type="Gene3D" id="3.90.1750.20">
    <property type="entry name" value="Putative Large Serine Recombinase, Chain B, Domain 2"/>
    <property type="match status" value="1"/>
</dbReference>
<dbReference type="PROSITE" id="PS51737">
    <property type="entry name" value="RECOMBINASE_DNA_BIND"/>
    <property type="match status" value="1"/>
</dbReference>
<dbReference type="KEGG" id="sast:CD934_08880"/>
<dbReference type="SUPFAM" id="SSF53041">
    <property type="entry name" value="Resolvase-like"/>
    <property type="match status" value="1"/>
</dbReference>
<dbReference type="InterPro" id="IPR006119">
    <property type="entry name" value="Resolv_N"/>
</dbReference>
<evidence type="ECO:0000256" key="2">
    <source>
        <dbReference type="ARBA" id="ARBA00023172"/>
    </source>
</evidence>
<dbReference type="EMBL" id="CP022310">
    <property type="protein sequence ID" value="QDI73178.1"/>
    <property type="molecule type" value="Genomic_DNA"/>
</dbReference>
<dbReference type="GO" id="GO:0003677">
    <property type="term" value="F:DNA binding"/>
    <property type="evidence" value="ECO:0007669"/>
    <property type="project" value="UniProtKB-KW"/>
</dbReference>
<protein>
    <submittedName>
        <fullName evidence="6">Recombinase</fullName>
    </submittedName>
</protein>
<organism evidence="6 7">
    <name type="scientific">Streptomyces calvus</name>
    <dbReference type="NCBI Taxonomy" id="67282"/>
    <lineage>
        <taxon>Bacteria</taxon>
        <taxon>Bacillati</taxon>
        <taxon>Actinomycetota</taxon>
        <taxon>Actinomycetes</taxon>
        <taxon>Kitasatosporales</taxon>
        <taxon>Streptomycetaceae</taxon>
        <taxon>Streptomyces</taxon>
    </lineage>
</organism>
<accession>A0A514K2Y6</accession>
<reference evidence="6 7" key="1">
    <citation type="submission" date="2017-07" db="EMBL/GenBank/DDBJ databases">
        <title>The Complete Genome of Streptomyces asterosporus-ZSY.</title>
        <authorList>
            <person name="Zhang S."/>
        </authorList>
    </citation>
    <scope>NUCLEOTIDE SEQUENCE [LARGE SCALE GENOMIC DNA]</scope>
    <source>
        <strain evidence="6 7">DSM 41452</strain>
    </source>
</reference>
<dbReference type="GO" id="GO:0000150">
    <property type="term" value="F:DNA strand exchange activity"/>
    <property type="evidence" value="ECO:0007669"/>
    <property type="project" value="InterPro"/>
</dbReference>
<dbReference type="Pfam" id="PF00239">
    <property type="entry name" value="Resolvase"/>
    <property type="match status" value="1"/>
</dbReference>
<dbReference type="InterPro" id="IPR050639">
    <property type="entry name" value="SSR_resolvase"/>
</dbReference>
<sequence length="766" mass="84213">MRAAILERVSTEEQTRGYGLDVQDDACRAYVERKGWRLHDVYKDEGVSGSLIKRPGFDRLMADVKAGLVDVVVVHKFDRVGRTGRAFWRWVWQLEDLETAIVSVTQDIDTTTTTGKFMLQQFAALAEMEYNLIRERTQGGLQKKAESGGWTGGAPPYGYRIEGKGKRGSFLVIDEHEAAILKAARTMAVEEGMNTREMAARLNALGMVTRSGKPWSHSNLRAKLISESTLKAIVTFRNPNRAHAGHGAALNKDGTAKHGPTVVIKLDPIFTPEEAADLSAAMGRLGNGKPKPKPQGYPLSKRLFNEHTGCNSHHVGMARTSREGRWYRCTGLAAKYPGDPICTCKMVDADAMEAAVWGEVVNLLGDPDRLKAMAAEWVGMAQGDQTNHADRIADLDRQIKEREQAITTTVTDYAKAGLPAVAVAAATRALTDELEQLQAMRDEAAAWLEETEATAQRARDLEALATVARTRLADMDPAHQAEVLALLDVRVTITGPVPKPKLGLSCSMAEWFKEHDRLVPDELTDEAWALVEPIVKAWEPEHPNRRLIPSRPMLDAMFYKARTGCRWEDLPERFGLWKSIHSRYKRWRSEGVWDAIMAALPDAGQPVWTPSLVPPFRVEGRVDPRVLTDADAGAETAPAETGVPGPATSGLSAGVHALLRQDAVLVTDAAEVVELVGDMGDLAPEHKGPVLPRDLLDPAARHVLAALPAHRDAEPQEIARAAQTTPDDAIARLYELRALGYVERHGDGWKLTRQAMISVRDGHTAR</sequence>
<gene>
    <name evidence="6" type="ORF">CD934_08880</name>
</gene>